<evidence type="ECO:0000313" key="1">
    <source>
        <dbReference type="EMBL" id="MBA0776430.1"/>
    </source>
</evidence>
<gene>
    <name evidence="1" type="ORF">Gotri_011425</name>
</gene>
<feature type="non-terminal residue" evidence="1">
    <location>
        <position position="1"/>
    </location>
</feature>
<dbReference type="InterPro" id="IPR032675">
    <property type="entry name" value="LRR_dom_sf"/>
</dbReference>
<organism evidence="1 2">
    <name type="scientific">Gossypium trilobum</name>
    <dbReference type="NCBI Taxonomy" id="34281"/>
    <lineage>
        <taxon>Eukaryota</taxon>
        <taxon>Viridiplantae</taxon>
        <taxon>Streptophyta</taxon>
        <taxon>Embryophyta</taxon>
        <taxon>Tracheophyta</taxon>
        <taxon>Spermatophyta</taxon>
        <taxon>Magnoliopsida</taxon>
        <taxon>eudicotyledons</taxon>
        <taxon>Gunneridae</taxon>
        <taxon>Pentapetalae</taxon>
        <taxon>rosids</taxon>
        <taxon>malvids</taxon>
        <taxon>Malvales</taxon>
        <taxon>Malvaceae</taxon>
        <taxon>Malvoideae</taxon>
        <taxon>Gossypium</taxon>
    </lineage>
</organism>
<dbReference type="Gene3D" id="3.80.10.10">
    <property type="entry name" value="Ribonuclease Inhibitor"/>
    <property type="match status" value="1"/>
</dbReference>
<reference evidence="1 2" key="1">
    <citation type="journal article" date="2019" name="Genome Biol. Evol.">
        <title>Insights into the evolution of the New World diploid cottons (Gossypium, subgenus Houzingenia) based on genome sequencing.</title>
        <authorList>
            <person name="Grover C.E."/>
            <person name="Arick M.A. 2nd"/>
            <person name="Thrash A."/>
            <person name="Conover J.L."/>
            <person name="Sanders W.S."/>
            <person name="Peterson D.G."/>
            <person name="Frelichowski J.E."/>
            <person name="Scheffler J.A."/>
            <person name="Scheffler B.E."/>
            <person name="Wendel J.F."/>
        </authorList>
    </citation>
    <scope>NUCLEOTIDE SEQUENCE [LARGE SCALE GENOMIC DNA]</scope>
    <source>
        <strain evidence="1">8</strain>
        <tissue evidence="1">Leaf</tissue>
    </source>
</reference>
<keyword evidence="2" id="KW-1185">Reference proteome</keyword>
<dbReference type="AlphaFoldDB" id="A0A7J9ETR1"/>
<protein>
    <submittedName>
        <fullName evidence="1">Uncharacterized protein</fullName>
    </submittedName>
</protein>
<name>A0A7J9ETR1_9ROSI</name>
<feature type="non-terminal residue" evidence="1">
    <location>
        <position position="49"/>
    </location>
</feature>
<dbReference type="EMBL" id="JABEZW010000009">
    <property type="protein sequence ID" value="MBA0776430.1"/>
    <property type="molecule type" value="Genomic_DNA"/>
</dbReference>
<evidence type="ECO:0000313" key="2">
    <source>
        <dbReference type="Proteomes" id="UP000593568"/>
    </source>
</evidence>
<sequence length="49" mass="5148">QIPEEIGNLLGLELLNIQAIKGLTGQIPASIFNISSLKTINLSNNSLSG</sequence>
<comment type="caution">
    <text evidence="1">The sequence shown here is derived from an EMBL/GenBank/DDBJ whole genome shotgun (WGS) entry which is preliminary data.</text>
</comment>
<dbReference type="SUPFAM" id="SSF52058">
    <property type="entry name" value="L domain-like"/>
    <property type="match status" value="1"/>
</dbReference>
<dbReference type="Proteomes" id="UP000593568">
    <property type="component" value="Unassembled WGS sequence"/>
</dbReference>
<accession>A0A7J9ETR1</accession>
<proteinExistence type="predicted"/>